<organism evidence="1 2">
    <name type="scientific">Fervidicella metallireducens AeB</name>
    <dbReference type="NCBI Taxonomy" id="1403537"/>
    <lineage>
        <taxon>Bacteria</taxon>
        <taxon>Bacillati</taxon>
        <taxon>Bacillota</taxon>
        <taxon>Clostridia</taxon>
        <taxon>Eubacteriales</taxon>
        <taxon>Clostridiaceae</taxon>
        <taxon>Fervidicella</taxon>
    </lineage>
</organism>
<dbReference type="OrthoDB" id="5380364at2"/>
<dbReference type="AlphaFoldDB" id="A0A017RUE5"/>
<accession>A0A017RUE5</accession>
<dbReference type="InterPro" id="IPR022025">
    <property type="entry name" value="Amidoligase_2"/>
</dbReference>
<dbReference type="RefSeq" id="WP_035380455.1">
    <property type="nucleotide sequence ID" value="NZ_AZQP01000031.1"/>
</dbReference>
<dbReference type="STRING" id="1403537.Q428_10220"/>
<reference evidence="1 2" key="1">
    <citation type="journal article" date="2014" name="Genome Announc.">
        <title>Draft Genome Sequence of Fervidicella metallireducens Strain AeBT, an Iron-Reducing Thermoanaerobe from the Great Artesian Basin.</title>
        <authorList>
            <person name="Patel B.K."/>
        </authorList>
    </citation>
    <scope>NUCLEOTIDE SEQUENCE [LARGE SCALE GENOMIC DNA]</scope>
    <source>
        <strain evidence="1 2">AeB</strain>
    </source>
</reference>
<dbReference type="EMBL" id="AZQP01000031">
    <property type="protein sequence ID" value="EYE88024.1"/>
    <property type="molecule type" value="Genomic_DNA"/>
</dbReference>
<dbReference type="Proteomes" id="UP000019681">
    <property type="component" value="Unassembled WGS sequence"/>
</dbReference>
<evidence type="ECO:0000313" key="2">
    <source>
        <dbReference type="Proteomes" id="UP000019681"/>
    </source>
</evidence>
<protein>
    <submittedName>
        <fullName evidence="1">Virulence associated protein</fullName>
    </submittedName>
</protein>
<sequence>MKSQRFGIEIELTGITRAAASKAVAAFFKSKAQHAGGSYDEYHIKDFNERIWKVVQDGSIEPQKKVKGEIVSASDIYKVEIVSPVLNYEDIQTLQELVRKLRKTGAFANKSCGIHIHVDGANHTPVSLKNLINLIASKEDLIYKSLDIETSRIRYCKKVNENLLNTINKKKPETLEELAGVWYEGYSRESRRKHYHPTRYYGLNLHSIFDKGTVEFRLFNGTTHAGKIKAYIQFCLAVSHQAITQRSASAKRTKTDNEKYTFRCWMLRLGLIGEEFETCRYHFLANLEGNSAWRHAA</sequence>
<keyword evidence="2" id="KW-1185">Reference proteome</keyword>
<comment type="caution">
    <text evidence="1">The sequence shown here is derived from an EMBL/GenBank/DDBJ whole genome shotgun (WGS) entry which is preliminary data.</text>
</comment>
<gene>
    <name evidence="1" type="ORF">Q428_10220</name>
</gene>
<name>A0A017RUE5_9CLOT</name>
<dbReference type="Pfam" id="PF12224">
    <property type="entry name" value="Amidoligase_2"/>
    <property type="match status" value="1"/>
</dbReference>
<dbReference type="PANTHER" id="PTHR36847:SF1">
    <property type="entry name" value="AMIDOLIGASE ENZYME"/>
    <property type="match status" value="1"/>
</dbReference>
<dbReference type="PANTHER" id="PTHR36847">
    <property type="entry name" value="AMIDOLIGASE ENZYME"/>
    <property type="match status" value="1"/>
</dbReference>
<proteinExistence type="predicted"/>
<evidence type="ECO:0000313" key="1">
    <source>
        <dbReference type="EMBL" id="EYE88024.1"/>
    </source>
</evidence>